<keyword evidence="12" id="KW-0472">Membrane</keyword>
<reference evidence="18 19" key="2">
    <citation type="journal article" date="2010" name="Nucleic Acids Res.">
        <title>BeetleBase in 2010: revisions to provide comprehensive genomic information for Tribolium castaneum.</title>
        <authorList>
            <person name="Kim H.S."/>
            <person name="Murphy T."/>
            <person name="Xia J."/>
            <person name="Caragea D."/>
            <person name="Park Y."/>
            <person name="Beeman R.W."/>
            <person name="Lorenzen M.D."/>
            <person name="Butcher S."/>
            <person name="Manak J.R."/>
            <person name="Brown S.J."/>
        </authorList>
    </citation>
    <scope>GENOME REANNOTATION</scope>
    <source>
        <strain evidence="18 19">Georgia GA2</strain>
    </source>
</reference>
<dbReference type="Gene3D" id="3.40.50.410">
    <property type="entry name" value="von Willebrand factor, type A domain"/>
    <property type="match status" value="1"/>
</dbReference>
<feature type="chain" id="PRO_5007310936" evidence="16">
    <location>
        <begin position="32"/>
        <end position="1202"/>
    </location>
</feature>
<evidence type="ECO:0000256" key="5">
    <source>
        <dbReference type="ARBA" id="ARBA00022692"/>
    </source>
</evidence>
<dbReference type="InterPro" id="IPR036465">
    <property type="entry name" value="vWFA_dom_sf"/>
</dbReference>
<dbReference type="InterPro" id="IPR002035">
    <property type="entry name" value="VWF_A"/>
</dbReference>
<evidence type="ECO:0000313" key="18">
    <source>
        <dbReference type="EMBL" id="EFA12820.2"/>
    </source>
</evidence>
<organism evidence="18 19">
    <name type="scientific">Tribolium castaneum</name>
    <name type="common">Red flour beetle</name>
    <dbReference type="NCBI Taxonomy" id="7070"/>
    <lineage>
        <taxon>Eukaryota</taxon>
        <taxon>Metazoa</taxon>
        <taxon>Ecdysozoa</taxon>
        <taxon>Arthropoda</taxon>
        <taxon>Hexapoda</taxon>
        <taxon>Insecta</taxon>
        <taxon>Pterygota</taxon>
        <taxon>Neoptera</taxon>
        <taxon>Endopterygota</taxon>
        <taxon>Coleoptera</taxon>
        <taxon>Polyphaga</taxon>
        <taxon>Cucujiformia</taxon>
        <taxon>Tenebrionidae</taxon>
        <taxon>Tenebrionidae incertae sedis</taxon>
        <taxon>Tribolium</taxon>
    </lineage>
</organism>
<dbReference type="PROSITE" id="PS50234">
    <property type="entry name" value="VWFA"/>
    <property type="match status" value="1"/>
</dbReference>
<keyword evidence="15" id="KW-0407">Ion channel</keyword>
<keyword evidence="10" id="KW-1133">Transmembrane helix</keyword>
<evidence type="ECO:0000256" key="8">
    <source>
        <dbReference type="ARBA" id="ARBA00022837"/>
    </source>
</evidence>
<dbReference type="SUPFAM" id="SSF53300">
    <property type="entry name" value="vWA-like"/>
    <property type="match status" value="1"/>
</dbReference>
<dbReference type="Gene3D" id="3.30.450.20">
    <property type="entry name" value="PAS domain"/>
    <property type="match status" value="1"/>
</dbReference>
<evidence type="ECO:0000313" key="19">
    <source>
        <dbReference type="Proteomes" id="UP000007266"/>
    </source>
</evidence>
<evidence type="ECO:0000256" key="3">
    <source>
        <dbReference type="ARBA" id="ARBA00022568"/>
    </source>
</evidence>
<dbReference type="Pfam" id="PF08399">
    <property type="entry name" value="VWA_N"/>
    <property type="match status" value="1"/>
</dbReference>
<keyword evidence="6" id="KW-0479">Metal-binding</keyword>
<feature type="domain" description="VWFA" evidence="17">
    <location>
        <begin position="263"/>
        <end position="442"/>
    </location>
</feature>
<keyword evidence="14" id="KW-0325">Glycoprotein</keyword>
<dbReference type="FunFam" id="3.30.450.20:FF:000057">
    <property type="entry name" value="Voltage-dependent calcium channel subunit alpha-2/delta-4"/>
    <property type="match status" value="1"/>
</dbReference>
<dbReference type="GO" id="GO:0005262">
    <property type="term" value="F:calcium channel activity"/>
    <property type="evidence" value="ECO:0007669"/>
    <property type="project" value="UniProtKB-KW"/>
</dbReference>
<evidence type="ECO:0000256" key="4">
    <source>
        <dbReference type="ARBA" id="ARBA00022673"/>
    </source>
</evidence>
<keyword evidence="4" id="KW-0107">Calcium channel</keyword>
<evidence type="ECO:0000259" key="17">
    <source>
        <dbReference type="PROSITE" id="PS50234"/>
    </source>
</evidence>
<evidence type="ECO:0000256" key="11">
    <source>
        <dbReference type="ARBA" id="ARBA00023065"/>
    </source>
</evidence>
<gene>
    <name evidence="18" type="primary">AUGUSTUS-3.0.2_01887</name>
    <name evidence="18" type="ORF">TcasGA2_TC001887</name>
</gene>
<dbReference type="Proteomes" id="UP000007266">
    <property type="component" value="Linkage group 1"/>
</dbReference>
<proteinExistence type="predicted"/>
<dbReference type="GO" id="GO:0034702">
    <property type="term" value="C:monoatomic ion channel complex"/>
    <property type="evidence" value="ECO:0007669"/>
    <property type="project" value="UniProtKB-KW"/>
</dbReference>
<keyword evidence="2" id="KW-0813">Transport</keyword>
<keyword evidence="5" id="KW-0812">Transmembrane</keyword>
<dbReference type="CDD" id="cd12912">
    <property type="entry name" value="PDC2_MCP_like"/>
    <property type="match status" value="1"/>
</dbReference>
<dbReference type="SMART" id="SM00327">
    <property type="entry name" value="VWA"/>
    <property type="match status" value="1"/>
</dbReference>
<keyword evidence="19" id="KW-1185">Reference proteome</keyword>
<keyword evidence="13" id="KW-1015">Disulfide bond</keyword>
<evidence type="ECO:0000256" key="6">
    <source>
        <dbReference type="ARBA" id="ARBA00022723"/>
    </source>
</evidence>
<evidence type="ECO:0000256" key="7">
    <source>
        <dbReference type="ARBA" id="ARBA00022729"/>
    </source>
</evidence>
<keyword evidence="11" id="KW-0406">Ion transport</keyword>
<dbReference type="AlphaFoldDB" id="D7EJQ5"/>
<sequence>MVCASLVRRRTFKKLFYVVVVFLVRICPAFMDQGEDIPHNEVRNWALKFGVDLWEYGKMSTRLKELQRKYHDENIKVARKDGLLLIRDMAKEVQNMMSFKIEAVRRITESAEQAALTPQTDNGQPFRYYNAKRLNSFGPDGRPVEGTREMMLTPNPHFDHLPVNTSLSTVLIPPNVEEYDPEVINAIQWSEHLDPLFIHNYEDDPSLSWQFFGSGTGFLRRYPGIAWPPVDMSTVWQRPRSSRNVYDFRSSAWYVSAATSPKDIVILIDNSGSMSGHKSNLARATTESILNTLGDNDFVNVFKFSDITEETVPCFKDMLVQANNENVRWLKESLSTFKSENIANFTAALVTGFEILHKYNRTGQGCQCNQAIMLITDGPPSSYQEIFKMYNFPHYPVRIFTYLVGKDSSSAHEMRWMACANKGYYTRIENFDEINQKVLHYIEVLARPMVMYQTDHPIQWTPAYVGGRADSFLNDKVGQLITTVTTPVFDRRNHTVRVANLLGVVGTDVSIDQIKKLVPPYKLGVNGYSFIINNNGHVLYHPDLRPLQNNELYDETLEPQYISVDLTEVELVENENGPRENHSVLLDLRYDMIQQKEGETELGVKIHYDNVRRVTTRRHKYFYTPIEGTPFSLGLAIPERYGMYELLAEQEIKHSQRNVTDYFKGNNWKVHPDWVYCEYTSGTSGEQWFRTAEERVLHFLSRSRRPGWKWMSLRPRSPSQREHHHQTTKKDKDAYFCDKNLLQSLVLDAMVTESLERHHTRTEDDHEGHQIFGKTLTFVATRSGLLRWTDHVTPGEKAQQPHFSETNVKAMDETWYKRAVDQHSIEPESFVFSVPFDSNLQENPLITATHAVFVEHNGHRAPAAVVGIQYQHTTLASHFLNITSKCTGTTTCHKTCASEKLDCYVLDNNGFVIISERSEHTGQFFGQIDGTIMDSLVQDRIYKKITVYDYQGACSNSKSHYSGDAYQVQPFDPIKSFFKYLVKFSWLLLAKIEAAYGTAIAYAQDDEIYPEYDPNFDQFPTGEDVIGEQDPILPPPYTNTPSFIPPYESDPMEGVDMSQFGVRPCDRKVDLYVLQPDKLNVSGQSDPLKGKLTNCHVTACERPFSVQKIPHSNLILLVVDTMCPCGSKQFSITPHELIYDTGNGGCLHKPKDSLYRRRPPKCINYHPEESEINICGKASIPVANVATLLIISAMRYILAVLS</sequence>
<evidence type="ECO:0000256" key="1">
    <source>
        <dbReference type="ARBA" id="ARBA00004479"/>
    </source>
</evidence>
<accession>D7EJQ5</accession>
<protein>
    <submittedName>
        <fullName evidence="18">Voltage-dependent calcium channel subunit alpha-2/delta-3-like Protein</fullName>
    </submittedName>
</protein>
<evidence type="ECO:0000256" key="14">
    <source>
        <dbReference type="ARBA" id="ARBA00023180"/>
    </source>
</evidence>
<name>D7EJQ5_TRICA</name>
<evidence type="ECO:0000256" key="13">
    <source>
        <dbReference type="ARBA" id="ARBA00023157"/>
    </source>
</evidence>
<dbReference type="Pfam" id="PF08473">
    <property type="entry name" value="VGCC_alpha2"/>
    <property type="match status" value="1"/>
</dbReference>
<dbReference type="FunFam" id="3.40.50.410:FF:000062">
    <property type="entry name" value="Uncharacterized protein, isoform C"/>
    <property type="match status" value="1"/>
</dbReference>
<evidence type="ECO:0000256" key="2">
    <source>
        <dbReference type="ARBA" id="ARBA00022448"/>
    </source>
</evidence>
<dbReference type="eggNOG" id="KOG2353">
    <property type="taxonomic scope" value="Eukaryota"/>
</dbReference>
<dbReference type="InterPro" id="IPR013608">
    <property type="entry name" value="VWA_N"/>
</dbReference>
<dbReference type="PANTHER" id="PTHR10166">
    <property type="entry name" value="VOLTAGE-DEPENDENT CALCIUM CHANNEL SUBUNIT ALPHA-2/DELTA-RELATED"/>
    <property type="match status" value="1"/>
</dbReference>
<dbReference type="InterPro" id="IPR051173">
    <property type="entry name" value="Ca_channel_alpha-2/delta"/>
</dbReference>
<dbReference type="GO" id="GO:0046872">
    <property type="term" value="F:metal ion binding"/>
    <property type="evidence" value="ECO:0007669"/>
    <property type="project" value="UniProtKB-KW"/>
</dbReference>
<dbReference type="Pfam" id="PF00092">
    <property type="entry name" value="VWA"/>
    <property type="match status" value="1"/>
</dbReference>
<comment type="subcellular location">
    <subcellularLocation>
        <location evidence="1">Membrane</location>
        <topology evidence="1">Single-pass type I membrane protein</topology>
    </subcellularLocation>
</comment>
<dbReference type="EMBL" id="KQ971307">
    <property type="protein sequence ID" value="EFA12820.2"/>
    <property type="molecule type" value="Genomic_DNA"/>
</dbReference>
<evidence type="ECO:0000256" key="10">
    <source>
        <dbReference type="ARBA" id="ARBA00022989"/>
    </source>
</evidence>
<keyword evidence="3" id="KW-0109">Calcium transport</keyword>
<dbReference type="HOGENOM" id="CLU_004660_1_1_1"/>
<evidence type="ECO:0000256" key="15">
    <source>
        <dbReference type="ARBA" id="ARBA00023303"/>
    </source>
</evidence>
<dbReference type="PANTHER" id="PTHR10166:SF37">
    <property type="entry name" value="STOLID, ISOFORM H"/>
    <property type="match status" value="1"/>
</dbReference>
<evidence type="ECO:0000256" key="9">
    <source>
        <dbReference type="ARBA" id="ARBA00022882"/>
    </source>
</evidence>
<evidence type="ECO:0000256" key="16">
    <source>
        <dbReference type="SAM" id="SignalP"/>
    </source>
</evidence>
<evidence type="ECO:0000256" key="12">
    <source>
        <dbReference type="ARBA" id="ARBA00023136"/>
    </source>
</evidence>
<keyword evidence="9" id="KW-0851">Voltage-gated channel</keyword>
<dbReference type="InterPro" id="IPR013680">
    <property type="entry name" value="VDCC_a2/dsu"/>
</dbReference>
<reference evidence="18 19" key="1">
    <citation type="journal article" date="2008" name="Nature">
        <title>The genome of the model beetle and pest Tribolium castaneum.</title>
        <authorList>
            <consortium name="Tribolium Genome Sequencing Consortium"/>
            <person name="Richards S."/>
            <person name="Gibbs R.A."/>
            <person name="Weinstock G.M."/>
            <person name="Brown S.J."/>
            <person name="Denell R."/>
            <person name="Beeman R.W."/>
            <person name="Gibbs R."/>
            <person name="Beeman R.W."/>
            <person name="Brown S.J."/>
            <person name="Bucher G."/>
            <person name="Friedrich M."/>
            <person name="Grimmelikhuijzen C.J."/>
            <person name="Klingler M."/>
            <person name="Lorenzen M."/>
            <person name="Richards S."/>
            <person name="Roth S."/>
            <person name="Schroder R."/>
            <person name="Tautz D."/>
            <person name="Zdobnov E.M."/>
            <person name="Muzny D."/>
            <person name="Gibbs R.A."/>
            <person name="Weinstock G.M."/>
            <person name="Attaway T."/>
            <person name="Bell S."/>
            <person name="Buhay C.J."/>
            <person name="Chandrabose M.N."/>
            <person name="Chavez D."/>
            <person name="Clerk-Blankenburg K.P."/>
            <person name="Cree A."/>
            <person name="Dao M."/>
            <person name="Davis C."/>
            <person name="Chacko J."/>
            <person name="Dinh H."/>
            <person name="Dugan-Rocha S."/>
            <person name="Fowler G."/>
            <person name="Garner T.T."/>
            <person name="Garnes J."/>
            <person name="Gnirke A."/>
            <person name="Hawes A."/>
            <person name="Hernandez J."/>
            <person name="Hines S."/>
            <person name="Holder M."/>
            <person name="Hume J."/>
            <person name="Jhangiani S.N."/>
            <person name="Joshi V."/>
            <person name="Khan Z.M."/>
            <person name="Jackson L."/>
            <person name="Kovar C."/>
            <person name="Kowis A."/>
            <person name="Lee S."/>
            <person name="Lewis L.R."/>
            <person name="Margolis J."/>
            <person name="Morgan M."/>
            <person name="Nazareth L.V."/>
            <person name="Nguyen N."/>
            <person name="Okwuonu G."/>
            <person name="Parker D."/>
            <person name="Richards S."/>
            <person name="Ruiz S.J."/>
            <person name="Santibanez J."/>
            <person name="Savard J."/>
            <person name="Scherer S.E."/>
            <person name="Schneider B."/>
            <person name="Sodergren E."/>
            <person name="Tautz D."/>
            <person name="Vattahil S."/>
            <person name="Villasana D."/>
            <person name="White C.S."/>
            <person name="Wright R."/>
            <person name="Park Y."/>
            <person name="Beeman R.W."/>
            <person name="Lord J."/>
            <person name="Oppert B."/>
            <person name="Lorenzen M."/>
            <person name="Brown S."/>
            <person name="Wang L."/>
            <person name="Savard J."/>
            <person name="Tautz D."/>
            <person name="Richards S."/>
            <person name="Weinstock G."/>
            <person name="Gibbs R.A."/>
            <person name="Liu Y."/>
            <person name="Worley K."/>
            <person name="Weinstock G."/>
            <person name="Elsik C.G."/>
            <person name="Reese J.T."/>
            <person name="Elhaik E."/>
            <person name="Landan G."/>
            <person name="Graur D."/>
            <person name="Arensburger P."/>
            <person name="Atkinson P."/>
            <person name="Beeman R.W."/>
            <person name="Beidler J."/>
            <person name="Brown S.J."/>
            <person name="Demuth J.P."/>
            <person name="Drury D.W."/>
            <person name="Du Y.Z."/>
            <person name="Fujiwara H."/>
            <person name="Lorenzen M."/>
            <person name="Maselli V."/>
            <person name="Osanai M."/>
            <person name="Park Y."/>
            <person name="Robertson H.M."/>
            <person name="Tu Z."/>
            <person name="Wang J.J."/>
            <person name="Wang S."/>
            <person name="Richards S."/>
            <person name="Song H."/>
            <person name="Zhang L."/>
            <person name="Sodergren E."/>
            <person name="Werner D."/>
            <person name="Stanke M."/>
            <person name="Morgenstern B."/>
            <person name="Solovyev V."/>
            <person name="Kosarev P."/>
            <person name="Brown G."/>
            <person name="Chen H.C."/>
            <person name="Ermolaeva O."/>
            <person name="Hlavina W."/>
            <person name="Kapustin Y."/>
            <person name="Kiryutin B."/>
            <person name="Kitts P."/>
            <person name="Maglott D."/>
            <person name="Pruitt K."/>
            <person name="Sapojnikov V."/>
            <person name="Souvorov A."/>
            <person name="Mackey A.J."/>
            <person name="Waterhouse R.M."/>
            <person name="Wyder S."/>
            <person name="Zdobnov E.M."/>
            <person name="Zdobnov E.M."/>
            <person name="Wyder S."/>
            <person name="Kriventseva E.V."/>
            <person name="Kadowaki T."/>
            <person name="Bork P."/>
            <person name="Aranda M."/>
            <person name="Bao R."/>
            <person name="Beermann A."/>
            <person name="Berns N."/>
            <person name="Bolognesi R."/>
            <person name="Bonneton F."/>
            <person name="Bopp D."/>
            <person name="Brown S.J."/>
            <person name="Bucher G."/>
            <person name="Butts T."/>
            <person name="Chaumot A."/>
            <person name="Denell R.E."/>
            <person name="Ferrier D.E."/>
            <person name="Friedrich M."/>
            <person name="Gordon C.M."/>
            <person name="Jindra M."/>
            <person name="Klingler M."/>
            <person name="Lan Q."/>
            <person name="Lattorff H.M."/>
            <person name="Laudet V."/>
            <person name="von Levetsow C."/>
            <person name="Liu Z."/>
            <person name="Lutz R."/>
            <person name="Lynch J.A."/>
            <person name="da Fonseca R.N."/>
            <person name="Posnien N."/>
            <person name="Reuter R."/>
            <person name="Roth S."/>
            <person name="Savard J."/>
            <person name="Schinko J.B."/>
            <person name="Schmitt C."/>
            <person name="Schoppmeier M."/>
            <person name="Schroder R."/>
            <person name="Shippy T.D."/>
            <person name="Simonnet F."/>
            <person name="Marques-Souza H."/>
            <person name="Tautz D."/>
            <person name="Tomoyasu Y."/>
            <person name="Trauner J."/>
            <person name="Van der Zee M."/>
            <person name="Vervoort M."/>
            <person name="Wittkopp N."/>
            <person name="Wimmer E.A."/>
            <person name="Yang X."/>
            <person name="Jones A.K."/>
            <person name="Sattelle D.B."/>
            <person name="Ebert P.R."/>
            <person name="Nelson D."/>
            <person name="Scott J.G."/>
            <person name="Beeman R.W."/>
            <person name="Muthukrishnan S."/>
            <person name="Kramer K.J."/>
            <person name="Arakane Y."/>
            <person name="Beeman R.W."/>
            <person name="Zhu Q."/>
            <person name="Hogenkamp D."/>
            <person name="Dixit R."/>
            <person name="Oppert B."/>
            <person name="Jiang H."/>
            <person name="Zou Z."/>
            <person name="Marshall J."/>
            <person name="Elpidina E."/>
            <person name="Vinokurov K."/>
            <person name="Oppert C."/>
            <person name="Zou Z."/>
            <person name="Evans J."/>
            <person name="Lu Z."/>
            <person name="Zhao P."/>
            <person name="Sumathipala N."/>
            <person name="Altincicek B."/>
            <person name="Vilcinskas A."/>
            <person name="Williams M."/>
            <person name="Hultmark D."/>
            <person name="Hetru C."/>
            <person name="Jiang H."/>
            <person name="Grimmelikhuijzen C.J."/>
            <person name="Hauser F."/>
            <person name="Cazzamali G."/>
            <person name="Williamson M."/>
            <person name="Park Y."/>
            <person name="Li B."/>
            <person name="Tanaka Y."/>
            <person name="Predel R."/>
            <person name="Neupert S."/>
            <person name="Schachtner J."/>
            <person name="Verleyen P."/>
            <person name="Raible F."/>
            <person name="Bork P."/>
            <person name="Friedrich M."/>
            <person name="Walden K.K."/>
            <person name="Robertson H.M."/>
            <person name="Angeli S."/>
            <person name="Foret S."/>
            <person name="Bucher G."/>
            <person name="Schuetz S."/>
            <person name="Maleszka R."/>
            <person name="Wimmer E.A."/>
            <person name="Beeman R.W."/>
            <person name="Lorenzen M."/>
            <person name="Tomoyasu Y."/>
            <person name="Miller S.C."/>
            <person name="Grossmann D."/>
            <person name="Bucher G."/>
        </authorList>
    </citation>
    <scope>NUCLEOTIDE SEQUENCE [LARGE SCALE GENOMIC DNA]</scope>
    <source>
        <strain evidence="18 19">Georgia GA2</strain>
    </source>
</reference>
<feature type="signal peptide" evidence="16">
    <location>
        <begin position="1"/>
        <end position="31"/>
    </location>
</feature>
<keyword evidence="8" id="KW-0106">Calcium</keyword>
<keyword evidence="7 16" id="KW-0732">Signal</keyword>